<name>A0A382QUN0_9ZZZZ</name>
<accession>A0A382QUN0</accession>
<dbReference type="AlphaFoldDB" id="A0A382QUN0"/>
<gene>
    <name evidence="1" type="ORF">METZ01_LOCUS341419</name>
</gene>
<feature type="non-terminal residue" evidence="1">
    <location>
        <position position="37"/>
    </location>
</feature>
<reference evidence="1" key="1">
    <citation type="submission" date="2018-05" db="EMBL/GenBank/DDBJ databases">
        <authorList>
            <person name="Lanie J.A."/>
            <person name="Ng W.-L."/>
            <person name="Kazmierczak K.M."/>
            <person name="Andrzejewski T.M."/>
            <person name="Davidsen T.M."/>
            <person name="Wayne K.J."/>
            <person name="Tettelin H."/>
            <person name="Glass J.I."/>
            <person name="Rusch D."/>
            <person name="Podicherti R."/>
            <person name="Tsui H.-C.T."/>
            <person name="Winkler M.E."/>
        </authorList>
    </citation>
    <scope>NUCLEOTIDE SEQUENCE</scope>
</reference>
<proteinExistence type="predicted"/>
<dbReference type="EMBL" id="UINC01116671">
    <property type="protein sequence ID" value="SVC88565.1"/>
    <property type="molecule type" value="Genomic_DNA"/>
</dbReference>
<sequence>MEIGIMDGTVVRPTLSETLDAIVNHGIYCMQFGLGRV</sequence>
<protein>
    <submittedName>
        <fullName evidence="1">Uncharacterized protein</fullName>
    </submittedName>
</protein>
<organism evidence="1">
    <name type="scientific">marine metagenome</name>
    <dbReference type="NCBI Taxonomy" id="408172"/>
    <lineage>
        <taxon>unclassified sequences</taxon>
        <taxon>metagenomes</taxon>
        <taxon>ecological metagenomes</taxon>
    </lineage>
</organism>
<evidence type="ECO:0000313" key="1">
    <source>
        <dbReference type="EMBL" id="SVC88565.1"/>
    </source>
</evidence>